<dbReference type="EMBL" id="JBHSMD010000002">
    <property type="protein sequence ID" value="MFC5492522.1"/>
    <property type="molecule type" value="Genomic_DNA"/>
</dbReference>
<accession>A0ABW0MXU1</accession>
<proteinExistence type="predicted"/>
<keyword evidence="1" id="KW-1133">Transmembrane helix</keyword>
<feature type="transmembrane region" description="Helical" evidence="1">
    <location>
        <begin position="42"/>
        <end position="64"/>
    </location>
</feature>
<organism evidence="2 3">
    <name type="scientific">Nocardioides caricicola</name>
    <dbReference type="NCBI Taxonomy" id="634770"/>
    <lineage>
        <taxon>Bacteria</taxon>
        <taxon>Bacillati</taxon>
        <taxon>Actinomycetota</taxon>
        <taxon>Actinomycetes</taxon>
        <taxon>Propionibacteriales</taxon>
        <taxon>Nocardioidaceae</taxon>
        <taxon>Nocardioides</taxon>
    </lineage>
</organism>
<evidence type="ECO:0000256" key="1">
    <source>
        <dbReference type="SAM" id="Phobius"/>
    </source>
</evidence>
<evidence type="ECO:0000313" key="2">
    <source>
        <dbReference type="EMBL" id="MFC5492522.1"/>
    </source>
</evidence>
<protein>
    <recommendedName>
        <fullName evidence="4">SdpI family protein</fullName>
    </recommendedName>
</protein>
<evidence type="ECO:0000313" key="3">
    <source>
        <dbReference type="Proteomes" id="UP001595956"/>
    </source>
</evidence>
<sequence length="113" mass="11902">MAALVMILGGLALAGHNVWQRRGRSSLARAWADPGAGALTRRAVLVVRPLIAVVLVLGGLLVLLEDAEAAAVVLGLAVLAGLLLIAAWTMLPLPVPSALQPQWYRRRSDARVV</sequence>
<keyword evidence="3" id="KW-1185">Reference proteome</keyword>
<comment type="caution">
    <text evidence="2">The sequence shown here is derived from an EMBL/GenBank/DDBJ whole genome shotgun (WGS) entry which is preliminary data.</text>
</comment>
<reference evidence="3" key="1">
    <citation type="journal article" date="2019" name="Int. J. Syst. Evol. Microbiol.">
        <title>The Global Catalogue of Microorganisms (GCM) 10K type strain sequencing project: providing services to taxonomists for standard genome sequencing and annotation.</title>
        <authorList>
            <consortium name="The Broad Institute Genomics Platform"/>
            <consortium name="The Broad Institute Genome Sequencing Center for Infectious Disease"/>
            <person name="Wu L."/>
            <person name="Ma J."/>
        </authorList>
    </citation>
    <scope>NUCLEOTIDE SEQUENCE [LARGE SCALE GENOMIC DNA]</scope>
    <source>
        <strain evidence="3">KACC 13778</strain>
    </source>
</reference>
<dbReference type="Proteomes" id="UP001595956">
    <property type="component" value="Unassembled WGS sequence"/>
</dbReference>
<gene>
    <name evidence="2" type="ORF">ACFPKY_05405</name>
</gene>
<keyword evidence="1" id="KW-0472">Membrane</keyword>
<keyword evidence="1" id="KW-0812">Transmembrane</keyword>
<evidence type="ECO:0008006" key="4">
    <source>
        <dbReference type="Google" id="ProtNLM"/>
    </source>
</evidence>
<dbReference type="RefSeq" id="WP_345170847.1">
    <property type="nucleotide sequence ID" value="NZ_BAABFQ010000003.1"/>
</dbReference>
<name>A0ABW0MXU1_9ACTN</name>
<feature type="transmembrane region" description="Helical" evidence="1">
    <location>
        <begin position="71"/>
        <end position="91"/>
    </location>
</feature>